<evidence type="ECO:0000256" key="1">
    <source>
        <dbReference type="SAM" id="MobiDB-lite"/>
    </source>
</evidence>
<gene>
    <name evidence="2" type="ORF">THRCLA_22303</name>
</gene>
<feature type="region of interest" description="Disordered" evidence="1">
    <location>
        <begin position="129"/>
        <end position="150"/>
    </location>
</feature>
<dbReference type="EMBL" id="JNBS01002244">
    <property type="protein sequence ID" value="OQR93559.1"/>
    <property type="molecule type" value="Genomic_DNA"/>
</dbReference>
<feature type="compositionally biased region" description="Basic residues" evidence="1">
    <location>
        <begin position="141"/>
        <end position="150"/>
    </location>
</feature>
<evidence type="ECO:0000313" key="2">
    <source>
        <dbReference type="EMBL" id="OQR93559.1"/>
    </source>
</evidence>
<keyword evidence="3" id="KW-1185">Reference proteome</keyword>
<dbReference type="Proteomes" id="UP000243217">
    <property type="component" value="Unassembled WGS sequence"/>
</dbReference>
<name>A0A1V9Z6F1_9STRA</name>
<evidence type="ECO:0000313" key="3">
    <source>
        <dbReference type="Proteomes" id="UP000243217"/>
    </source>
</evidence>
<sequence length="150" mass="17186">MDAPNAAPVNAAERWNFVQMNMSLLPIACPLPVHTSLPFSRRNDKPRTPIHQVVEKTLSISPRRQGEIGHTIPVELSLRECVLRKEKRGVKRERNENETMMIQSNEETQMNDFGSVKVKRILEILDQDRTSGKEDSMHAISPRKKCRTTN</sequence>
<organism evidence="2 3">
    <name type="scientific">Thraustotheca clavata</name>
    <dbReference type="NCBI Taxonomy" id="74557"/>
    <lineage>
        <taxon>Eukaryota</taxon>
        <taxon>Sar</taxon>
        <taxon>Stramenopiles</taxon>
        <taxon>Oomycota</taxon>
        <taxon>Saprolegniomycetes</taxon>
        <taxon>Saprolegniales</taxon>
        <taxon>Achlyaceae</taxon>
        <taxon>Thraustotheca</taxon>
    </lineage>
</organism>
<protein>
    <submittedName>
        <fullName evidence="2">Uncharacterized protein</fullName>
    </submittedName>
</protein>
<proteinExistence type="predicted"/>
<reference evidence="2 3" key="1">
    <citation type="journal article" date="2014" name="Genome Biol. Evol.">
        <title>The secreted proteins of Achlya hypogyna and Thraustotheca clavata identify the ancestral oomycete secretome and reveal gene acquisitions by horizontal gene transfer.</title>
        <authorList>
            <person name="Misner I."/>
            <person name="Blouin N."/>
            <person name="Leonard G."/>
            <person name="Richards T.A."/>
            <person name="Lane C.E."/>
        </authorList>
    </citation>
    <scope>NUCLEOTIDE SEQUENCE [LARGE SCALE GENOMIC DNA]</scope>
    <source>
        <strain evidence="2 3">ATCC 34112</strain>
    </source>
</reference>
<dbReference type="OrthoDB" id="96355at2759"/>
<accession>A0A1V9Z6F1</accession>
<dbReference type="AlphaFoldDB" id="A0A1V9Z6F1"/>
<comment type="caution">
    <text evidence="2">The sequence shown here is derived from an EMBL/GenBank/DDBJ whole genome shotgun (WGS) entry which is preliminary data.</text>
</comment>